<dbReference type="GO" id="GO:0000150">
    <property type="term" value="F:DNA strand exchange activity"/>
    <property type="evidence" value="ECO:0007669"/>
    <property type="project" value="InterPro"/>
</dbReference>
<keyword evidence="1" id="KW-0238">DNA-binding</keyword>
<dbReference type="InterPro" id="IPR006119">
    <property type="entry name" value="Resolv_N"/>
</dbReference>
<evidence type="ECO:0000256" key="1">
    <source>
        <dbReference type="ARBA" id="ARBA00023125"/>
    </source>
</evidence>
<reference evidence="5" key="1">
    <citation type="submission" date="2023-03" db="EMBL/GenBank/DDBJ databases">
        <title>Draft assemblies of triclosan tolerant bacteria isolated from returned activated sludge.</title>
        <authorList>
            <person name="Van Hamelsveld S."/>
        </authorList>
    </citation>
    <scope>NUCLEOTIDE SEQUENCE</scope>
    <source>
        <strain evidence="5">GW210015_S63</strain>
    </source>
</reference>
<dbReference type="Proteomes" id="UP001220662">
    <property type="component" value="Unassembled WGS sequence"/>
</dbReference>
<dbReference type="SMART" id="SM00857">
    <property type="entry name" value="Resolvase"/>
    <property type="match status" value="1"/>
</dbReference>
<dbReference type="GO" id="GO:0003677">
    <property type="term" value="F:DNA binding"/>
    <property type="evidence" value="ECO:0007669"/>
    <property type="project" value="UniProtKB-KW"/>
</dbReference>
<feature type="domain" description="Resolvase/invertase-type recombinase catalytic" evidence="4">
    <location>
        <begin position="8"/>
        <end position="169"/>
    </location>
</feature>
<accession>A0AAW6P7E3</accession>
<gene>
    <name evidence="5" type="ORF">P3W55_13390</name>
</gene>
<dbReference type="Gene3D" id="3.40.50.1390">
    <property type="entry name" value="Resolvase, N-terminal catalytic domain"/>
    <property type="match status" value="1"/>
</dbReference>
<protein>
    <submittedName>
        <fullName evidence="5">Recombinase family protein</fullName>
    </submittedName>
</protein>
<feature type="coiled-coil region" evidence="3">
    <location>
        <begin position="390"/>
        <end position="447"/>
    </location>
</feature>
<evidence type="ECO:0000259" key="4">
    <source>
        <dbReference type="SMART" id="SM00857"/>
    </source>
</evidence>
<evidence type="ECO:0000313" key="6">
    <source>
        <dbReference type="Proteomes" id="UP001220662"/>
    </source>
</evidence>
<dbReference type="InterPro" id="IPR036162">
    <property type="entry name" value="Resolvase-like_N_sf"/>
</dbReference>
<keyword evidence="3" id="KW-0175">Coiled coil</keyword>
<keyword evidence="2" id="KW-0233">DNA recombination</keyword>
<proteinExistence type="predicted"/>
<evidence type="ECO:0000256" key="2">
    <source>
        <dbReference type="ARBA" id="ARBA00023172"/>
    </source>
</evidence>
<evidence type="ECO:0000256" key="3">
    <source>
        <dbReference type="SAM" id="Coils"/>
    </source>
</evidence>
<dbReference type="SUPFAM" id="SSF53041">
    <property type="entry name" value="Resolvase-like"/>
    <property type="match status" value="1"/>
</dbReference>
<sequence>MGKNGAKVYSYLRFSDPRQATGSSADRQLAYAAAWSAKHGMVLDASLTLKDEGLSAYHERHVKQGALGTFLRAVDDGRIPPGSVLIVEGLDRLSRAEPLQAQAQLAQIINAGITVVTASDGREYNRAGLKAQPMDLVYSLLVMIRAHEESDTKSKRIKAAIRRQCQGWIAGTYRGRVMNGRDPHWLEWDGQEWQLIEERVTAVRRALELYQQGLGAVRAYRILLEEGHVLSPWGISAQQIYRLVFLQSLRGAKQIEADGEEFLLEDYYPRLLSDEEFASLQALAGQRHRRRGKGEIPGVITGIGITMCGYCGTAIVGQNMMSRVRPDGTLADGHRRLMCTSYSKNDGCVAGGSCSSAPVERAVLAYCSEQMNLQRLLEPSEQGEDLRPRLQAAQRQVDETERQLNRITEAVMADESGAAPMAFVRKARELEAELEERRREVRDLEVALVARSSALPPADAARWAELAEACSVMTNVRAREQARQLMLDTFEALVVFMRGVVPSRRNRHIDLMMKSRAGQTRWLRIDRRTGKWQEGGDLLMPRP</sequence>
<comment type="caution">
    <text evidence="5">The sequence shown here is derived from an EMBL/GenBank/DDBJ whole genome shotgun (WGS) entry which is preliminary data.</text>
</comment>
<name>A0AAW6P7E3_9PSED</name>
<dbReference type="PANTHER" id="PTHR30461:SF2">
    <property type="entry name" value="SERINE RECOMBINASE PINE-RELATED"/>
    <property type="match status" value="1"/>
</dbReference>
<evidence type="ECO:0000313" key="5">
    <source>
        <dbReference type="EMBL" id="MDF3842704.1"/>
    </source>
</evidence>
<dbReference type="PANTHER" id="PTHR30461">
    <property type="entry name" value="DNA-INVERTASE FROM LAMBDOID PROPHAGE"/>
    <property type="match status" value="1"/>
</dbReference>
<organism evidence="5 6">
    <name type="scientific">Pseudomonas citronellolis</name>
    <dbReference type="NCBI Taxonomy" id="53408"/>
    <lineage>
        <taxon>Bacteria</taxon>
        <taxon>Pseudomonadati</taxon>
        <taxon>Pseudomonadota</taxon>
        <taxon>Gammaproteobacteria</taxon>
        <taxon>Pseudomonadales</taxon>
        <taxon>Pseudomonadaceae</taxon>
        <taxon>Pseudomonas</taxon>
    </lineage>
</organism>
<dbReference type="InterPro" id="IPR050639">
    <property type="entry name" value="SSR_resolvase"/>
</dbReference>
<dbReference type="RefSeq" id="WP_276214676.1">
    <property type="nucleotide sequence ID" value="NZ_JARJLR010000233.1"/>
</dbReference>
<dbReference type="CDD" id="cd00338">
    <property type="entry name" value="Ser_Recombinase"/>
    <property type="match status" value="1"/>
</dbReference>
<dbReference type="EMBL" id="JARJLR010000233">
    <property type="protein sequence ID" value="MDF3842704.1"/>
    <property type="molecule type" value="Genomic_DNA"/>
</dbReference>
<dbReference type="Pfam" id="PF00239">
    <property type="entry name" value="Resolvase"/>
    <property type="match status" value="1"/>
</dbReference>
<dbReference type="AlphaFoldDB" id="A0AAW6P7E3"/>